<dbReference type="InterPro" id="IPR008181">
    <property type="entry name" value="dUTPase"/>
</dbReference>
<dbReference type="CDD" id="cd07557">
    <property type="entry name" value="trimeric_dUTPase"/>
    <property type="match status" value="1"/>
</dbReference>
<dbReference type="EC" id="3.6.1.23" evidence="8"/>
<dbReference type="InterPro" id="IPR036157">
    <property type="entry name" value="dUTPase-like_sf"/>
</dbReference>
<comment type="similarity">
    <text evidence="3 8">Belongs to the dUTPase family.</text>
</comment>
<dbReference type="InterPro" id="IPR033704">
    <property type="entry name" value="dUTPase_trimeric"/>
</dbReference>
<sequence length="230" mass="24836">MGREVLLVKKLTAHAILPTRGSNFAAGFDLSSAYECVIPAHGKALVKTDLAIAIPSGTYARVAPRSGLAWKSHLDVGAGVIDEDYRGNVGVVMFNHGSEDFHVRPGDRIAQLILERIVSNAPVEEVEELTETDRGDGGFGSTGVAKKFKVDDQIESSEGTSSGAHVDTSSVVQAIRAIESDLDEAQRKKLKNIVVQANERKFDLLHKASAQFLASGNKESYLEWVHALLQ</sequence>
<evidence type="ECO:0000256" key="1">
    <source>
        <dbReference type="ARBA" id="ARBA00001946"/>
    </source>
</evidence>
<dbReference type="FunFam" id="2.70.40.10:FF:000004">
    <property type="entry name" value="Deoxyuridine triphosphatase"/>
    <property type="match status" value="1"/>
</dbReference>
<keyword evidence="8" id="KW-0479">Metal-binding</keyword>
<evidence type="ECO:0000256" key="2">
    <source>
        <dbReference type="ARBA" id="ARBA00005142"/>
    </source>
</evidence>
<evidence type="ECO:0000256" key="6">
    <source>
        <dbReference type="ARBA" id="ARBA00023080"/>
    </source>
</evidence>
<protein>
    <recommendedName>
        <fullName evidence="8">Deoxyuridine 5'-triphosphate nucleotidohydrolase</fullName>
        <shortName evidence="8">dUTPase</shortName>
        <ecNumber evidence="8">3.6.1.23</ecNumber>
    </recommendedName>
    <alternativeName>
        <fullName evidence="8">dUTP pyrophosphatase</fullName>
    </alternativeName>
</protein>
<keyword evidence="4 8" id="KW-0378">Hydrolase</keyword>
<evidence type="ECO:0000259" key="9">
    <source>
        <dbReference type="Pfam" id="PF00692"/>
    </source>
</evidence>
<comment type="cofactor">
    <cofactor evidence="1 8">
        <name>Mg(2+)</name>
        <dbReference type="ChEBI" id="CHEBI:18420"/>
    </cofactor>
</comment>
<dbReference type="NCBIfam" id="TIGR00576">
    <property type="entry name" value="dut"/>
    <property type="match status" value="1"/>
</dbReference>
<evidence type="ECO:0000256" key="7">
    <source>
        <dbReference type="ARBA" id="ARBA00047686"/>
    </source>
</evidence>
<dbReference type="EMBL" id="VJMJ01000009">
    <property type="protein sequence ID" value="KAF0744596.1"/>
    <property type="molecule type" value="Genomic_DNA"/>
</dbReference>
<evidence type="ECO:0000256" key="8">
    <source>
        <dbReference type="RuleBase" id="RU367024"/>
    </source>
</evidence>
<reference evidence="10 11" key="1">
    <citation type="submission" date="2019-07" db="EMBL/GenBank/DDBJ databases">
        <title>Genomics analysis of Aphanomyces spp. identifies a new class of oomycete effector associated with host adaptation.</title>
        <authorList>
            <person name="Gaulin E."/>
        </authorList>
    </citation>
    <scope>NUCLEOTIDE SEQUENCE [LARGE SCALE GENOMIC DNA]</scope>
    <source>
        <strain evidence="10 11">ATCC 201684</strain>
    </source>
</reference>
<proteinExistence type="inferred from homology"/>
<feature type="domain" description="dUTPase-like" evidence="9">
    <location>
        <begin position="14"/>
        <end position="143"/>
    </location>
</feature>
<name>A0A6G0XVP8_9STRA</name>
<dbReference type="GO" id="GO:0006226">
    <property type="term" value="P:dUMP biosynthetic process"/>
    <property type="evidence" value="ECO:0007669"/>
    <property type="project" value="UniProtKB-UniRule"/>
</dbReference>
<accession>A0A6G0XVP8</accession>
<dbReference type="UniPathway" id="UPA00610">
    <property type="reaction ID" value="UER00666"/>
</dbReference>
<gene>
    <name evidence="10" type="ORF">Ae201684_001063</name>
</gene>
<comment type="function">
    <text evidence="8">Involved in nucleotide metabolism via production of dUMP, the immediate precursor of thymidine nucleotides, and decreases the intracellular concentration of dUTP so that uracil cannot be incorporated into DNA.</text>
</comment>
<comment type="caution">
    <text evidence="10">The sequence shown here is derived from an EMBL/GenBank/DDBJ whole genome shotgun (WGS) entry which is preliminary data.</text>
</comment>
<dbReference type="SUPFAM" id="SSF51283">
    <property type="entry name" value="dUTPase-like"/>
    <property type="match status" value="1"/>
</dbReference>
<dbReference type="Pfam" id="PF00692">
    <property type="entry name" value="dUTPase"/>
    <property type="match status" value="1"/>
</dbReference>
<evidence type="ECO:0000313" key="10">
    <source>
        <dbReference type="EMBL" id="KAF0744596.1"/>
    </source>
</evidence>
<evidence type="ECO:0000256" key="3">
    <source>
        <dbReference type="ARBA" id="ARBA00006581"/>
    </source>
</evidence>
<dbReference type="Proteomes" id="UP000481153">
    <property type="component" value="Unassembled WGS sequence"/>
</dbReference>
<dbReference type="GO" id="GO:0046081">
    <property type="term" value="P:dUTP catabolic process"/>
    <property type="evidence" value="ECO:0007669"/>
    <property type="project" value="UniProtKB-UniRule"/>
</dbReference>
<keyword evidence="5 8" id="KW-0460">Magnesium</keyword>
<dbReference type="NCBIfam" id="NF001862">
    <property type="entry name" value="PRK00601.1"/>
    <property type="match status" value="1"/>
</dbReference>
<dbReference type="PANTHER" id="PTHR11241:SF0">
    <property type="entry name" value="DEOXYURIDINE 5'-TRIPHOSPHATE NUCLEOTIDOHYDROLASE"/>
    <property type="match status" value="1"/>
</dbReference>
<organism evidence="10 11">
    <name type="scientific">Aphanomyces euteiches</name>
    <dbReference type="NCBI Taxonomy" id="100861"/>
    <lineage>
        <taxon>Eukaryota</taxon>
        <taxon>Sar</taxon>
        <taxon>Stramenopiles</taxon>
        <taxon>Oomycota</taxon>
        <taxon>Saprolegniomycetes</taxon>
        <taxon>Saprolegniales</taxon>
        <taxon>Verrucalvaceae</taxon>
        <taxon>Aphanomyces</taxon>
    </lineage>
</organism>
<dbReference type="Gene3D" id="2.70.40.10">
    <property type="match status" value="1"/>
</dbReference>
<keyword evidence="6 8" id="KW-0546">Nucleotide metabolism</keyword>
<dbReference type="AlphaFoldDB" id="A0A6G0XVP8"/>
<dbReference type="OrthoDB" id="10261072at2759"/>
<dbReference type="GO" id="GO:0000287">
    <property type="term" value="F:magnesium ion binding"/>
    <property type="evidence" value="ECO:0007669"/>
    <property type="project" value="UniProtKB-UniRule"/>
</dbReference>
<evidence type="ECO:0000256" key="5">
    <source>
        <dbReference type="ARBA" id="ARBA00022842"/>
    </source>
</evidence>
<evidence type="ECO:0000256" key="4">
    <source>
        <dbReference type="ARBA" id="ARBA00022801"/>
    </source>
</evidence>
<dbReference type="GO" id="GO:0004170">
    <property type="term" value="F:dUTP diphosphatase activity"/>
    <property type="evidence" value="ECO:0007669"/>
    <property type="project" value="UniProtKB-UniRule"/>
</dbReference>
<comment type="catalytic activity">
    <reaction evidence="7 8">
        <text>dUTP + H2O = dUMP + diphosphate + H(+)</text>
        <dbReference type="Rhea" id="RHEA:10248"/>
        <dbReference type="ChEBI" id="CHEBI:15377"/>
        <dbReference type="ChEBI" id="CHEBI:15378"/>
        <dbReference type="ChEBI" id="CHEBI:33019"/>
        <dbReference type="ChEBI" id="CHEBI:61555"/>
        <dbReference type="ChEBI" id="CHEBI:246422"/>
        <dbReference type="EC" id="3.6.1.23"/>
    </reaction>
</comment>
<keyword evidence="11" id="KW-1185">Reference proteome</keyword>
<dbReference type="VEuPathDB" id="FungiDB:AeMF1_009473"/>
<dbReference type="PANTHER" id="PTHR11241">
    <property type="entry name" value="DEOXYURIDINE 5'-TRIPHOSPHATE NUCLEOTIDOHYDROLASE"/>
    <property type="match status" value="1"/>
</dbReference>
<dbReference type="InterPro" id="IPR029054">
    <property type="entry name" value="dUTPase-like"/>
</dbReference>
<evidence type="ECO:0000313" key="11">
    <source>
        <dbReference type="Proteomes" id="UP000481153"/>
    </source>
</evidence>
<comment type="pathway">
    <text evidence="2 8">Pyrimidine metabolism; dUMP biosynthesis; dUMP from dCTP (dUTP route): step 2/2.</text>
</comment>